<organism evidence="2 3">
    <name type="scientific">Azoarcus taiwanensis</name>
    <dbReference type="NCBI Taxonomy" id="666964"/>
    <lineage>
        <taxon>Bacteria</taxon>
        <taxon>Pseudomonadati</taxon>
        <taxon>Pseudomonadota</taxon>
        <taxon>Betaproteobacteria</taxon>
        <taxon>Rhodocyclales</taxon>
        <taxon>Zoogloeaceae</taxon>
        <taxon>Azoarcus</taxon>
    </lineage>
</organism>
<keyword evidence="3" id="KW-1185">Reference proteome</keyword>
<feature type="domain" description="Glucose/Sorbosone dehydrogenase" evidence="1">
    <location>
        <begin position="46"/>
        <end position="100"/>
    </location>
</feature>
<gene>
    <name evidence="2" type="ORF">GPA21_16115</name>
</gene>
<dbReference type="EMBL" id="WTVM01000124">
    <property type="protein sequence ID" value="NMG04483.1"/>
    <property type="molecule type" value="Genomic_DNA"/>
</dbReference>
<dbReference type="InterPro" id="IPR011041">
    <property type="entry name" value="Quinoprot_gluc/sorb_DH_b-prop"/>
</dbReference>
<evidence type="ECO:0000313" key="3">
    <source>
        <dbReference type="Proteomes" id="UP000599523"/>
    </source>
</evidence>
<name>A0A972F919_9RHOO</name>
<dbReference type="Gene3D" id="2.120.10.30">
    <property type="entry name" value="TolB, C-terminal domain"/>
    <property type="match status" value="1"/>
</dbReference>
<dbReference type="Proteomes" id="UP000599523">
    <property type="component" value="Unassembled WGS sequence"/>
</dbReference>
<accession>A0A972F919</accession>
<evidence type="ECO:0000313" key="2">
    <source>
        <dbReference type="EMBL" id="NMG04483.1"/>
    </source>
</evidence>
<evidence type="ECO:0000259" key="1">
    <source>
        <dbReference type="Pfam" id="PF07995"/>
    </source>
</evidence>
<dbReference type="SUPFAM" id="SSF50952">
    <property type="entry name" value="Soluble quinoprotein glucose dehydrogenase"/>
    <property type="match status" value="1"/>
</dbReference>
<dbReference type="Pfam" id="PF07995">
    <property type="entry name" value="GSDH"/>
    <property type="match status" value="1"/>
</dbReference>
<reference evidence="2" key="1">
    <citation type="submission" date="2019-12" db="EMBL/GenBank/DDBJ databases">
        <title>Comparative genomics gives insights into the taxonomy of the Azoarcus-Aromatoleum group and reveals separate origins of nif in the plant-associated Azoarcus and non-plant-associated Aromatoleum sub-groups.</title>
        <authorList>
            <person name="Lafos M."/>
            <person name="Maluk M."/>
            <person name="Batista M."/>
            <person name="Junghare M."/>
            <person name="Carmona M."/>
            <person name="Faoro H."/>
            <person name="Cruz L.M."/>
            <person name="Battistoni F."/>
            <person name="De Souza E."/>
            <person name="Pedrosa F."/>
            <person name="Chen W.-M."/>
            <person name="Poole P.S."/>
            <person name="Dixon R.A."/>
            <person name="James E.K."/>
        </authorList>
    </citation>
    <scope>NUCLEOTIDE SEQUENCE</scope>
    <source>
        <strain evidence="2">NSC3</strain>
    </source>
</reference>
<comment type="caution">
    <text evidence="2">The sequence shown here is derived from an EMBL/GenBank/DDBJ whole genome shotgun (WGS) entry which is preliminary data.</text>
</comment>
<sequence length="100" mass="10032">MSSTTGVGVRVLAVVVSVVLAGVASAQQRVASEAGALSVVTVAEGLQTPWGLAFLPDGRMLVTERPGRMRIVTADGLVSAPVEGLPNVHASGQGGLLDVV</sequence>
<dbReference type="InterPro" id="IPR012938">
    <property type="entry name" value="Glc/Sorbosone_DH"/>
</dbReference>
<dbReference type="AlphaFoldDB" id="A0A972F919"/>
<protein>
    <submittedName>
        <fullName evidence="2">PQQ-dependent sugar dehydrogenase</fullName>
    </submittedName>
</protein>
<dbReference type="InterPro" id="IPR011042">
    <property type="entry name" value="6-blade_b-propeller_TolB-like"/>
</dbReference>
<proteinExistence type="predicted"/>
<feature type="non-terminal residue" evidence="2">
    <location>
        <position position="100"/>
    </location>
</feature>